<accession>A0A0H5BHH3</accession>
<protein>
    <submittedName>
        <fullName evidence="2">Splicing factor 3bA</fullName>
    </submittedName>
</protein>
<evidence type="ECO:0000259" key="1">
    <source>
        <dbReference type="SMART" id="SM00581"/>
    </source>
</evidence>
<dbReference type="InterPro" id="IPR006568">
    <property type="entry name" value="PSP_pro-rich"/>
</dbReference>
<evidence type="ECO:0000313" key="2">
    <source>
        <dbReference type="EMBL" id="BAS01671.1"/>
    </source>
</evidence>
<feature type="domain" description="PSP proline-rich" evidence="1">
    <location>
        <begin position="207"/>
        <end position="257"/>
    </location>
</feature>
<dbReference type="PANTHER" id="PTHR12785:SF6">
    <property type="entry name" value="SPLICING FACTOR 3B SUBUNIT 2"/>
    <property type="match status" value="1"/>
</dbReference>
<geneLocation type="nucleomorph" evidence="2"/>
<keyword evidence="2" id="KW-0542">Nucleomorph</keyword>
<reference evidence="2" key="1">
    <citation type="journal article" date="2015" name="Genome Biol. Evol.">
        <title>Nucleomorph Genome Sequences of Two Chlorarachniophytes, Amorphochlora amoebiformis and Lotharella vacuolata.</title>
        <authorList>
            <person name="Suzuki S."/>
            <person name="Shirato S."/>
            <person name="Hirakawa Y."/>
            <person name="Ishida K."/>
        </authorList>
    </citation>
    <scope>NUCLEOTIDE SEQUENCE</scope>
    <source>
        <strain evidence="2">CCMP240</strain>
    </source>
</reference>
<proteinExistence type="predicted"/>
<dbReference type="Pfam" id="PF04046">
    <property type="entry name" value="PSP"/>
    <property type="match status" value="1"/>
</dbReference>
<dbReference type="PANTHER" id="PTHR12785">
    <property type="entry name" value="SPLICING FACTOR 3B"/>
    <property type="match status" value="1"/>
</dbReference>
<dbReference type="EMBL" id="AB996601">
    <property type="protein sequence ID" value="BAS01671.1"/>
    <property type="molecule type" value="Genomic_DNA"/>
</dbReference>
<dbReference type="InterPro" id="IPR052584">
    <property type="entry name" value="U2_snRNP_Complex_Component"/>
</dbReference>
<organism evidence="2">
    <name type="scientific">Lotharella vacuolata</name>
    <dbReference type="NCBI Taxonomy" id="74820"/>
    <lineage>
        <taxon>Eukaryota</taxon>
        <taxon>Sar</taxon>
        <taxon>Rhizaria</taxon>
        <taxon>Cercozoa</taxon>
        <taxon>Chlorarachniophyceae</taxon>
        <taxon>Lotharella</taxon>
    </lineage>
</organism>
<dbReference type="InterPro" id="IPR007180">
    <property type="entry name" value="DUF382"/>
</dbReference>
<name>A0A0H5BHH3_9EUKA</name>
<dbReference type="SMART" id="SM00581">
    <property type="entry name" value="PSP"/>
    <property type="match status" value="1"/>
</dbReference>
<dbReference type="AlphaFoldDB" id="A0A0H5BHH3"/>
<sequence length="286" mass="33941">MCISKYLLYTSVVMQLNDCFNSKNHVRYSSVTFSKYIKLLSRINKNIIFENYEIEKINKRFHLKNNKIKKKFNININNICINKKKKIKIKMENKFILLKKIANRPDKIGIHDTRSKFCFSLVNIKDMQKSIDVPILWKTKKKFLIGNKGNENSNIFLKYYVNINSKIKKGFKNFKNILELIDKEVVFKTYLKFGEYFYEGKNLEKNLEKYRPGVLSENLREALGISTYSNPPWILNFKKFGLPPSYFTNASSTTLKSLFLRNSVTNIQIYYNLQSFRYWGDPMIIL</sequence>
<gene>
    <name evidence="2" type="primary">sf3bA</name>
</gene>
<dbReference type="Pfam" id="PF04037">
    <property type="entry name" value="DUF382"/>
    <property type="match status" value="1"/>
</dbReference>
<dbReference type="GO" id="GO:0005634">
    <property type="term" value="C:nucleus"/>
    <property type="evidence" value="ECO:0007669"/>
    <property type="project" value="InterPro"/>
</dbReference>